<dbReference type="GO" id="GO:0015074">
    <property type="term" value="P:DNA integration"/>
    <property type="evidence" value="ECO:0007669"/>
    <property type="project" value="InterPro"/>
</dbReference>
<evidence type="ECO:0000313" key="3">
    <source>
        <dbReference type="EMBL" id="KAF5315640.1"/>
    </source>
</evidence>
<dbReference type="InterPro" id="IPR058913">
    <property type="entry name" value="Integrase_dom_put"/>
</dbReference>
<dbReference type="EMBL" id="JAACJK010000220">
    <property type="protein sequence ID" value="KAF5315640.1"/>
    <property type="molecule type" value="Genomic_DNA"/>
</dbReference>
<evidence type="ECO:0000313" key="4">
    <source>
        <dbReference type="Proteomes" id="UP000541558"/>
    </source>
</evidence>
<name>A0A8H5EWX9_9AGAR</name>
<feature type="domain" description="Integrase catalytic" evidence="2">
    <location>
        <begin position="152"/>
        <end position="242"/>
    </location>
</feature>
<dbReference type="PANTHER" id="PTHR46177">
    <property type="entry name" value="INTEGRASE CATALYTIC DOMAIN-CONTAINING PROTEIN"/>
    <property type="match status" value="1"/>
</dbReference>
<dbReference type="OrthoDB" id="5392716at2759"/>
<dbReference type="PROSITE" id="PS50994">
    <property type="entry name" value="INTEGRASE"/>
    <property type="match status" value="1"/>
</dbReference>
<keyword evidence="4" id="KW-1185">Reference proteome</keyword>
<dbReference type="AlphaFoldDB" id="A0A8H5EWX9"/>
<gene>
    <name evidence="3" type="ORF">D9611_004975</name>
</gene>
<comment type="caution">
    <text evidence="3">The sequence shown here is derived from an EMBL/GenBank/DDBJ whole genome shotgun (WGS) entry which is preliminary data.</text>
</comment>
<evidence type="ECO:0000256" key="1">
    <source>
        <dbReference type="SAM" id="MobiDB-lite"/>
    </source>
</evidence>
<protein>
    <recommendedName>
        <fullName evidence="2">Integrase catalytic domain-containing protein</fullName>
    </recommendedName>
</protein>
<reference evidence="3 4" key="1">
    <citation type="journal article" date="2020" name="ISME J.">
        <title>Uncovering the hidden diversity of litter-decomposition mechanisms in mushroom-forming fungi.</title>
        <authorList>
            <person name="Floudas D."/>
            <person name="Bentzer J."/>
            <person name="Ahren D."/>
            <person name="Johansson T."/>
            <person name="Persson P."/>
            <person name="Tunlid A."/>
        </authorList>
    </citation>
    <scope>NUCLEOTIDE SEQUENCE [LARGE SCALE GENOMIC DNA]</scope>
    <source>
        <strain evidence="3 4">CBS 175.51</strain>
    </source>
</reference>
<proteinExistence type="predicted"/>
<dbReference type="Pfam" id="PF24764">
    <property type="entry name" value="rva_4"/>
    <property type="match status" value="1"/>
</dbReference>
<accession>A0A8H5EWX9</accession>
<feature type="region of interest" description="Disordered" evidence="1">
    <location>
        <begin position="1"/>
        <end position="24"/>
    </location>
</feature>
<evidence type="ECO:0000259" key="2">
    <source>
        <dbReference type="PROSITE" id="PS50994"/>
    </source>
</evidence>
<sequence>MSDDDRRPFVNNSSGRNQFSDRPILEDIPDLPERLQKYINQGVFQREIPARLQKDCGKVVSLSYIKKAMKRFQIKTVRRSGLTDVEKGAAILSVLEQDPLGRLGGRSIKEKLALTGVHASRDFTIQFAKAENPVQAANRHPGTRKVHKHGIWSSGPNEEWCVDGHEKIALSMGISVYGIVDKYSRMELALFAVPNARHSRVPVLVYLRTVQKLGGMPLSSTSDKGSELGPLISLVQTLRKRYQPHISEEKVPSHSAVKSPQNVTRERSWRPLWEKHLANILHFYRIGQSDAGYQSNDDFHSGLARWLWAKIVQKQLDELLLEHQVHRVRYQAKILLPSGTRRIDMYSSPEDYGGMDKLIKIPAEDIDRLLAQWEDQSLFRFGTRDEAENYENLYQSIARNRLQV</sequence>
<organism evidence="3 4">
    <name type="scientific">Ephemerocybe angulata</name>
    <dbReference type="NCBI Taxonomy" id="980116"/>
    <lineage>
        <taxon>Eukaryota</taxon>
        <taxon>Fungi</taxon>
        <taxon>Dikarya</taxon>
        <taxon>Basidiomycota</taxon>
        <taxon>Agaricomycotina</taxon>
        <taxon>Agaricomycetes</taxon>
        <taxon>Agaricomycetidae</taxon>
        <taxon>Agaricales</taxon>
        <taxon>Agaricineae</taxon>
        <taxon>Psathyrellaceae</taxon>
        <taxon>Ephemerocybe</taxon>
    </lineage>
</organism>
<dbReference type="PANTHER" id="PTHR46177:SF1">
    <property type="entry name" value="INTEGRASE CATALYTIC DOMAIN-CONTAINING PROTEIN"/>
    <property type="match status" value="1"/>
</dbReference>
<dbReference type="Proteomes" id="UP000541558">
    <property type="component" value="Unassembled WGS sequence"/>
</dbReference>
<dbReference type="InterPro" id="IPR001584">
    <property type="entry name" value="Integrase_cat-core"/>
</dbReference>
<feature type="compositionally biased region" description="Polar residues" evidence="1">
    <location>
        <begin position="10"/>
        <end position="20"/>
    </location>
</feature>